<proteinExistence type="predicted"/>
<dbReference type="KEGG" id="tsv:DSM104635_00453"/>
<dbReference type="RefSeq" id="WP_158764641.1">
    <property type="nucleotide sequence ID" value="NZ_CP047045.1"/>
</dbReference>
<reference evidence="3" key="1">
    <citation type="submission" date="2019-12" db="EMBL/GenBank/DDBJ databases">
        <title>Complete genome of Terracaulis silvestris 0127_4.</title>
        <authorList>
            <person name="Vieira S."/>
            <person name="Riedel T."/>
            <person name="Sproer C."/>
            <person name="Pascual J."/>
            <person name="Boedeker C."/>
            <person name="Overmann J."/>
        </authorList>
    </citation>
    <scope>NUCLEOTIDE SEQUENCE [LARGE SCALE GENOMIC DNA]</scope>
    <source>
        <strain evidence="3">0127_4</strain>
    </source>
</reference>
<evidence type="ECO:0000313" key="2">
    <source>
        <dbReference type="EMBL" id="QGZ93641.1"/>
    </source>
</evidence>
<gene>
    <name evidence="2" type="ORF">DSM104635_00453</name>
</gene>
<keyword evidence="3" id="KW-1185">Reference proteome</keyword>
<evidence type="ECO:0000313" key="3">
    <source>
        <dbReference type="Proteomes" id="UP000431269"/>
    </source>
</evidence>
<dbReference type="AlphaFoldDB" id="A0A6I6MIQ2"/>
<dbReference type="Pfam" id="PF12770">
    <property type="entry name" value="CHAT"/>
    <property type="match status" value="1"/>
</dbReference>
<sequence>MAISLRVLTGGRQSTVRFGADELTRLSRYDRNWVRYGDSAQLAHLLYKLADRSDRTTLLEVCRLVVDTFWGTAGMTGLSLSETYANLCGAAALTLANPDVFSRMAMTRGETSVLMLHCAALAPGGQREEWAQIGLRETRLHGAQALQTWTRDNITGRFIAVGTAVAGDHRAAAAQYLQVLANSTGAMQDLVEQRQPAARTIGELAVNGLENLWNRATGGTHLGGLAATVAGIRMLRAEAATLAFVTGEQDRAIDLLELSRGPGVGAVANETSTSARTWERQLTGAGVTLVQVATTQIGCFCVVSVQRRGRIVRSHALDYAPGGAAMLDIMGGWRSGFSRHPGLLQQFDQAHRASARRIEREMMEYVGLASGAAKELAGNTILTALASAGVAPTGDVLVIQPASLASLPLGLSVDADGVRLAQRYKVRFATSLESAARSAERVAQPSQSAPTIAHLVSRGRDAPRYAPFEIAAVEAHFAPEARRAPVAASNSANALQPLVGAQYWHLATHGVWNFRNQDQSGLLVIDEDDPTTVAHVSAFHADPAPRLVFLSACETNLINTERDLNDFVGLNTAFMKAGAAGVIGTQWAVSDAASALLATRFYASHIAGAMAPAAALQEAQNWLRAATPSELMSFIEGLVASGKVSAEASEAILGFLSELPSGERPFEDPYFWGGFQLLGG</sequence>
<accession>A0A6I6MIQ2</accession>
<dbReference type="Proteomes" id="UP000431269">
    <property type="component" value="Chromosome"/>
</dbReference>
<organism evidence="2 3">
    <name type="scientific">Terricaulis silvestris</name>
    <dbReference type="NCBI Taxonomy" id="2686094"/>
    <lineage>
        <taxon>Bacteria</taxon>
        <taxon>Pseudomonadati</taxon>
        <taxon>Pseudomonadota</taxon>
        <taxon>Alphaproteobacteria</taxon>
        <taxon>Caulobacterales</taxon>
        <taxon>Caulobacteraceae</taxon>
        <taxon>Terricaulis</taxon>
    </lineage>
</organism>
<protein>
    <submittedName>
        <fullName evidence="2">CHAT domain protein</fullName>
    </submittedName>
</protein>
<dbReference type="EMBL" id="CP047045">
    <property type="protein sequence ID" value="QGZ93641.1"/>
    <property type="molecule type" value="Genomic_DNA"/>
</dbReference>
<name>A0A6I6MIQ2_9CAUL</name>
<evidence type="ECO:0000259" key="1">
    <source>
        <dbReference type="Pfam" id="PF12770"/>
    </source>
</evidence>
<feature type="domain" description="CHAT" evidence="1">
    <location>
        <begin position="391"/>
        <end position="679"/>
    </location>
</feature>
<dbReference type="InterPro" id="IPR024983">
    <property type="entry name" value="CHAT_dom"/>
</dbReference>